<protein>
    <submittedName>
        <fullName evidence="1">Uncharacterized protein</fullName>
    </submittedName>
</protein>
<dbReference type="HOGENOM" id="CLU_1927847_0_0_1"/>
<dbReference type="EMBL" id="GL629769">
    <property type="protein sequence ID" value="EFX02675.1"/>
    <property type="molecule type" value="Genomic_DNA"/>
</dbReference>
<gene>
    <name evidence="1" type="ORF">CMQ_2604</name>
</gene>
<dbReference type="RefSeq" id="XP_014172157.1">
    <property type="nucleotide sequence ID" value="XM_014316682.1"/>
</dbReference>
<evidence type="ECO:0000313" key="2">
    <source>
        <dbReference type="Proteomes" id="UP000007796"/>
    </source>
</evidence>
<keyword evidence="2" id="KW-1185">Reference proteome</keyword>
<reference evidence="1 2" key="1">
    <citation type="journal article" date="2011" name="Proc. Natl. Acad. Sci. U.S.A.">
        <title>Genome and transcriptome analyses of the mountain pine beetle-fungal symbiont Grosmannia clavigera, a lodgepole pine pathogen.</title>
        <authorList>
            <person name="DiGuistini S."/>
            <person name="Wang Y."/>
            <person name="Liao N.Y."/>
            <person name="Taylor G."/>
            <person name="Tanguay P."/>
            <person name="Feau N."/>
            <person name="Henrissat B."/>
            <person name="Chan S.K."/>
            <person name="Hesse-Orce U."/>
            <person name="Alamouti S.M."/>
            <person name="Tsui C.K.M."/>
            <person name="Docking R.T."/>
            <person name="Levasseur A."/>
            <person name="Haridas S."/>
            <person name="Robertson G."/>
            <person name="Birol I."/>
            <person name="Holt R.A."/>
            <person name="Marra M.A."/>
            <person name="Hamelin R.C."/>
            <person name="Hirst M."/>
            <person name="Jones S.J.M."/>
            <person name="Bohlmann J."/>
            <person name="Breuil C."/>
        </authorList>
    </citation>
    <scope>NUCLEOTIDE SEQUENCE [LARGE SCALE GENOMIC DNA]</scope>
    <source>
        <strain evidence="2">kw1407 / UAMH 11150</strain>
    </source>
</reference>
<proteinExistence type="predicted"/>
<dbReference type="GeneID" id="25975612"/>
<organism evidence="2">
    <name type="scientific">Grosmannia clavigera (strain kw1407 / UAMH 11150)</name>
    <name type="common">Blue stain fungus</name>
    <name type="synonym">Graphiocladiella clavigera</name>
    <dbReference type="NCBI Taxonomy" id="655863"/>
    <lineage>
        <taxon>Eukaryota</taxon>
        <taxon>Fungi</taxon>
        <taxon>Dikarya</taxon>
        <taxon>Ascomycota</taxon>
        <taxon>Pezizomycotina</taxon>
        <taxon>Sordariomycetes</taxon>
        <taxon>Sordariomycetidae</taxon>
        <taxon>Ophiostomatales</taxon>
        <taxon>Ophiostomataceae</taxon>
        <taxon>Leptographium</taxon>
    </lineage>
</organism>
<accession>F0XHW9</accession>
<dbReference type="InParanoid" id="F0XHW9"/>
<evidence type="ECO:0000313" key="1">
    <source>
        <dbReference type="EMBL" id="EFX02675.1"/>
    </source>
</evidence>
<dbReference type="AlphaFoldDB" id="F0XHW9"/>
<dbReference type="Proteomes" id="UP000007796">
    <property type="component" value="Unassembled WGS sequence"/>
</dbReference>
<name>F0XHW9_GROCL</name>
<sequence length="131" mass="14592">MISRFSADRGWPSGPLYWVQAQPSRKSTLLWRYYTIFPGTSAVNHIRTFCACPVCHAAAQQQSASFDHRVRHLGVLQTDSPIDRDNTLASDRFSGEGKKEPHFRVQDIAGNKYGTQNQAGFEAAALVAQHS</sequence>